<keyword evidence="2" id="KW-1185">Reference proteome</keyword>
<dbReference type="Proteomes" id="UP001476798">
    <property type="component" value="Unassembled WGS sequence"/>
</dbReference>
<sequence>MTHAKSTHELWLVLVCDTDSLPISFLSSVELGQAGVWLRLGAIPNSRETLHPLLAPLRKAPTAGFFSGWLISSQPELTCS</sequence>
<dbReference type="EMBL" id="JAHRIO010060102">
    <property type="protein sequence ID" value="MEQ2177426.1"/>
    <property type="molecule type" value="Genomic_DNA"/>
</dbReference>
<gene>
    <name evidence="1" type="ORF">GOODEAATRI_003422</name>
</gene>
<name>A0ABV0P135_9TELE</name>
<comment type="caution">
    <text evidence="1">The sequence shown here is derived from an EMBL/GenBank/DDBJ whole genome shotgun (WGS) entry which is preliminary data.</text>
</comment>
<evidence type="ECO:0000313" key="2">
    <source>
        <dbReference type="Proteomes" id="UP001476798"/>
    </source>
</evidence>
<organism evidence="1 2">
    <name type="scientific">Goodea atripinnis</name>
    <dbReference type="NCBI Taxonomy" id="208336"/>
    <lineage>
        <taxon>Eukaryota</taxon>
        <taxon>Metazoa</taxon>
        <taxon>Chordata</taxon>
        <taxon>Craniata</taxon>
        <taxon>Vertebrata</taxon>
        <taxon>Euteleostomi</taxon>
        <taxon>Actinopterygii</taxon>
        <taxon>Neopterygii</taxon>
        <taxon>Teleostei</taxon>
        <taxon>Neoteleostei</taxon>
        <taxon>Acanthomorphata</taxon>
        <taxon>Ovalentaria</taxon>
        <taxon>Atherinomorphae</taxon>
        <taxon>Cyprinodontiformes</taxon>
        <taxon>Goodeidae</taxon>
        <taxon>Goodea</taxon>
    </lineage>
</organism>
<proteinExistence type="predicted"/>
<evidence type="ECO:0000313" key="1">
    <source>
        <dbReference type="EMBL" id="MEQ2177426.1"/>
    </source>
</evidence>
<accession>A0ABV0P135</accession>
<reference evidence="1 2" key="1">
    <citation type="submission" date="2021-06" db="EMBL/GenBank/DDBJ databases">
        <authorList>
            <person name="Palmer J.M."/>
        </authorList>
    </citation>
    <scope>NUCLEOTIDE SEQUENCE [LARGE SCALE GENOMIC DNA]</scope>
    <source>
        <strain evidence="1 2">GA_2019</strain>
        <tissue evidence="1">Muscle</tissue>
    </source>
</reference>
<protein>
    <submittedName>
        <fullName evidence="1">Uncharacterized protein</fullName>
    </submittedName>
</protein>